<dbReference type="SMART" id="SM00479">
    <property type="entry name" value="EXOIII"/>
    <property type="match status" value="1"/>
</dbReference>
<dbReference type="InterPro" id="IPR013520">
    <property type="entry name" value="Ribonucl_H"/>
</dbReference>
<organism evidence="5 6">
    <name type="scientific">Hymenobacter frigidus</name>
    <dbReference type="NCBI Taxonomy" id="1524095"/>
    <lineage>
        <taxon>Bacteria</taxon>
        <taxon>Pseudomonadati</taxon>
        <taxon>Bacteroidota</taxon>
        <taxon>Cytophagia</taxon>
        <taxon>Cytophagales</taxon>
        <taxon>Hymenobacteraceae</taxon>
        <taxon>Hymenobacter</taxon>
    </lineage>
</organism>
<dbReference type="Pfam" id="PF00929">
    <property type="entry name" value="RNase_T"/>
    <property type="match status" value="1"/>
</dbReference>
<protein>
    <recommendedName>
        <fullName evidence="4">Exonuclease domain-containing protein</fullName>
    </recommendedName>
</protein>
<dbReference type="InterPro" id="IPR036397">
    <property type="entry name" value="RNaseH_sf"/>
</dbReference>
<keyword evidence="1" id="KW-0540">Nuclease</keyword>
<sequence length="239" mass="26668">MPEYLLFVDTETTGLPARWDRPYAEEWEWPCIAQVAWVVFTAAGELVKADQDYLQIPAGRMPAAAVAVHGLTPEFLQAHGQEPAAVLRRLLQDLATYRPRVVGHFLPLDFHVLGAAFARAGLANALPALPQFCTMQLTRLPLQGVTAPPRRPLRLHQLHERLFGQPLEREHDAHIDAVATARCFFELQRRGLLPGSVLAGQAHLTLPGTRPQPRPWRRVALLATAAVLFCYLLYRLTNG</sequence>
<feature type="domain" description="Exonuclease" evidence="4">
    <location>
        <begin position="4"/>
        <end position="193"/>
    </location>
</feature>
<evidence type="ECO:0000256" key="3">
    <source>
        <dbReference type="ARBA" id="ARBA00022839"/>
    </source>
</evidence>
<proteinExistence type="predicted"/>
<keyword evidence="2" id="KW-0378">Hydrolase</keyword>
<name>A0ABQ1ZZT6_9BACT</name>
<keyword evidence="6" id="KW-1185">Reference proteome</keyword>
<dbReference type="Gene3D" id="3.30.420.10">
    <property type="entry name" value="Ribonuclease H-like superfamily/Ribonuclease H"/>
    <property type="match status" value="1"/>
</dbReference>
<dbReference type="CDD" id="cd06127">
    <property type="entry name" value="DEDDh"/>
    <property type="match status" value="1"/>
</dbReference>
<evidence type="ECO:0000313" key="6">
    <source>
        <dbReference type="Proteomes" id="UP000637774"/>
    </source>
</evidence>
<evidence type="ECO:0000313" key="5">
    <source>
        <dbReference type="EMBL" id="GGH83466.1"/>
    </source>
</evidence>
<dbReference type="RefSeq" id="WP_188561269.1">
    <property type="nucleotide sequence ID" value="NZ_BMGY01000009.1"/>
</dbReference>
<evidence type="ECO:0000259" key="4">
    <source>
        <dbReference type="SMART" id="SM00479"/>
    </source>
</evidence>
<accession>A0ABQ1ZZT6</accession>
<evidence type="ECO:0000256" key="1">
    <source>
        <dbReference type="ARBA" id="ARBA00022722"/>
    </source>
</evidence>
<reference evidence="6" key="1">
    <citation type="journal article" date="2019" name="Int. J. Syst. Evol. Microbiol.">
        <title>The Global Catalogue of Microorganisms (GCM) 10K type strain sequencing project: providing services to taxonomists for standard genome sequencing and annotation.</title>
        <authorList>
            <consortium name="The Broad Institute Genomics Platform"/>
            <consortium name="The Broad Institute Genome Sequencing Center for Infectious Disease"/>
            <person name="Wu L."/>
            <person name="Ma J."/>
        </authorList>
    </citation>
    <scope>NUCLEOTIDE SEQUENCE [LARGE SCALE GENOMIC DNA]</scope>
    <source>
        <strain evidence="6">CGMCC 1.14966</strain>
    </source>
</reference>
<dbReference type="PANTHER" id="PTHR30231">
    <property type="entry name" value="DNA POLYMERASE III SUBUNIT EPSILON"/>
    <property type="match status" value="1"/>
</dbReference>
<dbReference type="SUPFAM" id="SSF53098">
    <property type="entry name" value="Ribonuclease H-like"/>
    <property type="match status" value="1"/>
</dbReference>
<dbReference type="PANTHER" id="PTHR30231:SF4">
    <property type="entry name" value="PROTEIN NEN2"/>
    <property type="match status" value="1"/>
</dbReference>
<keyword evidence="3" id="KW-0269">Exonuclease</keyword>
<dbReference type="EMBL" id="BMGY01000009">
    <property type="protein sequence ID" value="GGH83466.1"/>
    <property type="molecule type" value="Genomic_DNA"/>
</dbReference>
<gene>
    <name evidence="5" type="ORF">GCM10011495_13220</name>
</gene>
<dbReference type="InterPro" id="IPR012337">
    <property type="entry name" value="RNaseH-like_sf"/>
</dbReference>
<evidence type="ECO:0000256" key="2">
    <source>
        <dbReference type="ARBA" id="ARBA00022801"/>
    </source>
</evidence>
<comment type="caution">
    <text evidence="5">The sequence shown here is derived from an EMBL/GenBank/DDBJ whole genome shotgun (WGS) entry which is preliminary data.</text>
</comment>
<dbReference type="Proteomes" id="UP000637774">
    <property type="component" value="Unassembled WGS sequence"/>
</dbReference>